<keyword evidence="3" id="KW-1185">Reference proteome</keyword>
<sequence>MESDLYLVLGCVLGTFSITRAASALADGRAPIFALIMLIVGGGLVGYAYHLEPGGLTFDDVPRAFAAVIGRIIN</sequence>
<protein>
    <submittedName>
        <fullName evidence="2">Uncharacterized protein</fullName>
    </submittedName>
</protein>
<dbReference type="OrthoDB" id="7875801at2"/>
<dbReference type="EMBL" id="FWYD01000006">
    <property type="protein sequence ID" value="SMC80620.1"/>
    <property type="molecule type" value="Genomic_DNA"/>
</dbReference>
<dbReference type="STRING" id="1387277.SAMN06295998_10658"/>
<gene>
    <name evidence="2" type="ORF">SAMN06295998_10658</name>
</gene>
<keyword evidence="1" id="KW-0472">Membrane</keyword>
<keyword evidence="1" id="KW-0812">Transmembrane</keyword>
<proteinExistence type="predicted"/>
<name>A0A1W2C654_9RHOB</name>
<dbReference type="AlphaFoldDB" id="A0A1W2C654"/>
<evidence type="ECO:0000256" key="1">
    <source>
        <dbReference type="SAM" id="Phobius"/>
    </source>
</evidence>
<dbReference type="Proteomes" id="UP000192330">
    <property type="component" value="Unassembled WGS sequence"/>
</dbReference>
<organism evidence="2 3">
    <name type="scientific">Primorskyibacter flagellatus</name>
    <dbReference type="NCBI Taxonomy" id="1387277"/>
    <lineage>
        <taxon>Bacteria</taxon>
        <taxon>Pseudomonadati</taxon>
        <taxon>Pseudomonadota</taxon>
        <taxon>Alphaproteobacteria</taxon>
        <taxon>Rhodobacterales</taxon>
        <taxon>Roseobacteraceae</taxon>
        <taxon>Primorskyibacter</taxon>
    </lineage>
</organism>
<reference evidence="2 3" key="1">
    <citation type="submission" date="2017-04" db="EMBL/GenBank/DDBJ databases">
        <authorList>
            <person name="Afonso C.L."/>
            <person name="Miller P.J."/>
            <person name="Scott M.A."/>
            <person name="Spackman E."/>
            <person name="Goraichik I."/>
            <person name="Dimitrov K.M."/>
            <person name="Suarez D.L."/>
            <person name="Swayne D.E."/>
        </authorList>
    </citation>
    <scope>NUCLEOTIDE SEQUENCE [LARGE SCALE GENOMIC DNA]</scope>
    <source>
        <strain evidence="2 3">CGMCC 1.12644</strain>
    </source>
</reference>
<keyword evidence="1" id="KW-1133">Transmembrane helix</keyword>
<dbReference type="RefSeq" id="WP_084352959.1">
    <property type="nucleotide sequence ID" value="NZ_FWYD01000006.1"/>
</dbReference>
<evidence type="ECO:0000313" key="3">
    <source>
        <dbReference type="Proteomes" id="UP000192330"/>
    </source>
</evidence>
<accession>A0A1W2C654</accession>
<feature type="transmembrane region" description="Helical" evidence="1">
    <location>
        <begin position="31"/>
        <end position="49"/>
    </location>
</feature>
<evidence type="ECO:0000313" key="2">
    <source>
        <dbReference type="EMBL" id="SMC80620.1"/>
    </source>
</evidence>